<dbReference type="RefSeq" id="WP_184576645.1">
    <property type="nucleotide sequence ID" value="NZ_JACHJL010000018.1"/>
</dbReference>
<dbReference type="AlphaFoldDB" id="A0A7W9V0X4"/>
<evidence type="ECO:0000313" key="2">
    <source>
        <dbReference type="EMBL" id="MBB5938688.1"/>
    </source>
</evidence>
<comment type="caution">
    <text evidence="2">The sequence shown here is derived from an EMBL/GenBank/DDBJ whole genome shotgun (WGS) entry which is preliminary data.</text>
</comment>
<keyword evidence="3" id="KW-1185">Reference proteome</keyword>
<dbReference type="EMBL" id="JACHJL010000018">
    <property type="protein sequence ID" value="MBB5938688.1"/>
    <property type="molecule type" value="Genomic_DNA"/>
</dbReference>
<name>A0A7W9V0X4_9ACTN</name>
<gene>
    <name evidence="2" type="ORF">FHS42_005779</name>
</gene>
<reference evidence="2 3" key="1">
    <citation type="submission" date="2020-08" db="EMBL/GenBank/DDBJ databases">
        <title>Genomic Encyclopedia of Type Strains, Phase III (KMG-III): the genomes of soil and plant-associated and newly described type strains.</title>
        <authorList>
            <person name="Whitman W."/>
        </authorList>
    </citation>
    <scope>NUCLEOTIDE SEQUENCE [LARGE SCALE GENOMIC DNA]</scope>
    <source>
        <strain evidence="2 3">CECT 8305</strain>
    </source>
</reference>
<protein>
    <submittedName>
        <fullName evidence="2">Uncharacterized protein</fullName>
    </submittedName>
</protein>
<accession>A0A7W9V0X4</accession>
<evidence type="ECO:0000256" key="1">
    <source>
        <dbReference type="SAM" id="MobiDB-lite"/>
    </source>
</evidence>
<proteinExistence type="predicted"/>
<organism evidence="2 3">
    <name type="scientific">Streptomyces zagrosensis</name>
    <dbReference type="NCBI Taxonomy" id="1042984"/>
    <lineage>
        <taxon>Bacteria</taxon>
        <taxon>Bacillati</taxon>
        <taxon>Actinomycetota</taxon>
        <taxon>Actinomycetes</taxon>
        <taxon>Kitasatosporales</taxon>
        <taxon>Streptomycetaceae</taxon>
        <taxon>Streptomyces</taxon>
    </lineage>
</organism>
<dbReference type="SUPFAM" id="SSF53822">
    <property type="entry name" value="Periplasmic binding protein-like I"/>
    <property type="match status" value="1"/>
</dbReference>
<evidence type="ECO:0000313" key="3">
    <source>
        <dbReference type="Proteomes" id="UP000588098"/>
    </source>
</evidence>
<dbReference type="Proteomes" id="UP000588098">
    <property type="component" value="Unassembled WGS sequence"/>
</dbReference>
<feature type="region of interest" description="Disordered" evidence="1">
    <location>
        <begin position="130"/>
        <end position="170"/>
    </location>
</feature>
<dbReference type="InterPro" id="IPR028082">
    <property type="entry name" value="Peripla_BP_I"/>
</dbReference>
<dbReference type="Gene3D" id="3.40.50.2300">
    <property type="match status" value="2"/>
</dbReference>
<sequence length="950" mass="101765">MAETTFPDDAGADDFAREYPGAIAPADRRYLAIRAPLLLLRLPAEAPGSPAPETYRARTQRVVAALREPLREEGGKRVPYAAVEPTRDDGLVAADVSQSLAFGVPRHMTPDRFPDSDLMRDLVSAIQARGAAPSAAGTSGTGVQGGQADQGSQGASASDPQATGASAGPLPGPVQDAIALRDYAYQCRVARGGLPKALWSLGGTASPGGGGLWAWMLQTFWLSFTRTLPRWWWARRVTRRLIRGARPGSGGRQGWLGAELNVTRSREGLFPVMNAVAGRQAIRLEPTATPQQREQALAVLDHLLALALLADLSRPQVGGLLPKRRRRTARPVVLIQVPYPGEPGARAAERFLTSYYRARADIPSPGPLVIAVGHFSDALLSALGNPQQSGFSKAGQGLREGAEHPILVGLREESLTQRGLPIGSRAPRGYLLDWRVQTALVTGSSLLASSLAVSLIVSDGWLAPPTDSTCVVGDATVPQHSQPPDVHPLEWYETVRKAIDAQNSRAEDLAKRGKTVRTVVYFTSAGPESRTQTLFDGIVPELRGIVLWQRRLNDEAFSDDSRVPLRVEVRNTGRGFVHAPEEAKKLVQEVRAGNRTGAREIVGVLGYAQSRDVTRQALRILAEARIPAVGTTATADEMQVGDYYWPLTPVNSTEARITASFARYQRLVARPSGDGCTPARRAIVVQSSDDLYSRSLAGQFIDGFANGAGGIGADGAAELLNFSQDGDFSNATSGVFGYSRPSDLAAKVCETLNTKSPTVVYWAARTRDFTAFVNALDARNSCNHEAITVLAGNELTNVAQTGEFEGKSWLRLYYSAHRLPDADDRASRKTKQFVATYNQFVAGQKGRDPWRNDGQAAVAYDALHVLSQAVDLARADTSVGMSAVSTALRSGIAFEGATGTVSYAPGSNAPPRDKTLVVLRLTPQGPRTAVACGAYAQGQRYADQGVPCAR</sequence>
<feature type="compositionally biased region" description="Low complexity" evidence="1">
    <location>
        <begin position="146"/>
        <end position="159"/>
    </location>
</feature>